<feature type="non-terminal residue" evidence="1">
    <location>
        <position position="52"/>
    </location>
</feature>
<accession>A0A093GH81</accession>
<dbReference type="EMBL" id="KL216229">
    <property type="protein sequence ID" value="KFV68583.1"/>
    <property type="molecule type" value="Genomic_DNA"/>
</dbReference>
<name>A0A093GH81_DRYPU</name>
<organism evidence="1 2">
    <name type="scientific">Dryobates pubescens</name>
    <name type="common">Downy woodpecker</name>
    <name type="synonym">Picoides pubescens</name>
    <dbReference type="NCBI Taxonomy" id="118200"/>
    <lineage>
        <taxon>Eukaryota</taxon>
        <taxon>Metazoa</taxon>
        <taxon>Chordata</taxon>
        <taxon>Craniata</taxon>
        <taxon>Vertebrata</taxon>
        <taxon>Euteleostomi</taxon>
        <taxon>Archelosauria</taxon>
        <taxon>Archosauria</taxon>
        <taxon>Dinosauria</taxon>
        <taxon>Saurischia</taxon>
        <taxon>Theropoda</taxon>
        <taxon>Coelurosauria</taxon>
        <taxon>Aves</taxon>
        <taxon>Neognathae</taxon>
        <taxon>Neoaves</taxon>
        <taxon>Telluraves</taxon>
        <taxon>Coraciimorphae</taxon>
        <taxon>Piciformes</taxon>
        <taxon>Picidae</taxon>
        <taxon>Dryobates</taxon>
    </lineage>
</organism>
<keyword evidence="2" id="KW-1185">Reference proteome</keyword>
<evidence type="ECO:0000313" key="2">
    <source>
        <dbReference type="Proteomes" id="UP000053875"/>
    </source>
</evidence>
<feature type="non-terminal residue" evidence="1">
    <location>
        <position position="1"/>
    </location>
</feature>
<gene>
    <name evidence="1" type="ORF">N307_15365</name>
</gene>
<dbReference type="SUPFAM" id="SSF58069">
    <property type="entry name" value="Virus ectodomain"/>
    <property type="match status" value="1"/>
</dbReference>
<dbReference type="AlphaFoldDB" id="A0A093GH81"/>
<proteinExistence type="predicted"/>
<dbReference type="Gene3D" id="1.10.287.210">
    <property type="match status" value="1"/>
</dbReference>
<dbReference type="Proteomes" id="UP000053875">
    <property type="component" value="Unassembled WGS sequence"/>
</dbReference>
<evidence type="ECO:0000313" key="1">
    <source>
        <dbReference type="EMBL" id="KFV68583.1"/>
    </source>
</evidence>
<protein>
    <submittedName>
        <fullName evidence="1">Uncharacterized protein</fullName>
    </submittedName>
</protein>
<reference evidence="1 2" key="1">
    <citation type="submission" date="2014-04" db="EMBL/GenBank/DDBJ databases">
        <title>Genome evolution of avian class.</title>
        <authorList>
            <person name="Zhang G."/>
            <person name="Li C."/>
        </authorList>
    </citation>
    <scope>NUCLEOTIDE SEQUENCE [LARGE SCALE GENOMIC DNA]</scope>
    <source>
        <strain evidence="1">BGI_N307</strain>
    </source>
</reference>
<sequence>FLLLAHCRGCEEIDGMCCFNLSDNSVSIHKKIQWLEEHNRKTVKDVNPFDEW</sequence>